<dbReference type="PROSITE" id="PS00676">
    <property type="entry name" value="SIGMA54_INTERACT_2"/>
    <property type="match status" value="1"/>
</dbReference>
<dbReference type="GO" id="GO:0006355">
    <property type="term" value="P:regulation of DNA-templated transcription"/>
    <property type="evidence" value="ECO:0007669"/>
    <property type="project" value="InterPro"/>
</dbReference>
<feature type="domain" description="PAS" evidence="8">
    <location>
        <begin position="158"/>
        <end position="196"/>
    </location>
</feature>
<dbReference type="NCBIfam" id="TIGR00229">
    <property type="entry name" value="sensory_box"/>
    <property type="match status" value="2"/>
</dbReference>
<keyword evidence="1" id="KW-0547">Nucleotide-binding</keyword>
<dbReference type="InterPro" id="IPR013767">
    <property type="entry name" value="PAS_fold"/>
</dbReference>
<feature type="domain" description="PAC" evidence="9">
    <location>
        <begin position="107"/>
        <end position="157"/>
    </location>
</feature>
<dbReference type="PROSITE" id="PS50113">
    <property type="entry name" value="PAC"/>
    <property type="match status" value="2"/>
</dbReference>
<dbReference type="InterPro" id="IPR000014">
    <property type="entry name" value="PAS"/>
</dbReference>
<protein>
    <recommendedName>
        <fullName evidence="12">Sigma-54-dependent Fis family transcriptional regulator</fullName>
    </recommendedName>
</protein>
<dbReference type="RefSeq" id="WP_155307159.1">
    <property type="nucleotide sequence ID" value="NZ_AP021875.1"/>
</dbReference>
<dbReference type="PRINTS" id="PR01590">
    <property type="entry name" value="HTHFIS"/>
</dbReference>
<organism evidence="10 11">
    <name type="scientific">Desulfosarcina widdelii</name>
    <dbReference type="NCBI Taxonomy" id="947919"/>
    <lineage>
        <taxon>Bacteria</taxon>
        <taxon>Pseudomonadati</taxon>
        <taxon>Thermodesulfobacteriota</taxon>
        <taxon>Desulfobacteria</taxon>
        <taxon>Desulfobacterales</taxon>
        <taxon>Desulfosarcinaceae</taxon>
        <taxon>Desulfosarcina</taxon>
    </lineage>
</organism>
<dbReference type="KEGG" id="dwd:DSCW_59570"/>
<dbReference type="OrthoDB" id="5409901at2"/>
<dbReference type="SUPFAM" id="SSF52540">
    <property type="entry name" value="P-loop containing nucleoside triphosphate hydrolases"/>
    <property type="match status" value="1"/>
</dbReference>
<dbReference type="GO" id="GO:0005524">
    <property type="term" value="F:ATP binding"/>
    <property type="evidence" value="ECO:0007669"/>
    <property type="project" value="UniProtKB-KW"/>
</dbReference>
<dbReference type="Gene3D" id="1.10.10.60">
    <property type="entry name" value="Homeodomain-like"/>
    <property type="match status" value="1"/>
</dbReference>
<evidence type="ECO:0000313" key="11">
    <source>
        <dbReference type="Proteomes" id="UP000427769"/>
    </source>
</evidence>
<feature type="coiled-coil region" evidence="6">
    <location>
        <begin position="7"/>
        <end position="34"/>
    </location>
</feature>
<evidence type="ECO:0000256" key="3">
    <source>
        <dbReference type="ARBA" id="ARBA00023015"/>
    </source>
</evidence>
<dbReference type="InterPro" id="IPR009057">
    <property type="entry name" value="Homeodomain-like_sf"/>
</dbReference>
<dbReference type="PROSITE" id="PS00688">
    <property type="entry name" value="SIGMA54_INTERACT_3"/>
    <property type="match status" value="1"/>
</dbReference>
<dbReference type="PANTHER" id="PTHR32071:SF122">
    <property type="entry name" value="SIGMA FACTOR"/>
    <property type="match status" value="1"/>
</dbReference>
<evidence type="ECO:0008006" key="12">
    <source>
        <dbReference type="Google" id="ProtNLM"/>
    </source>
</evidence>
<dbReference type="SMART" id="SM00382">
    <property type="entry name" value="AAA"/>
    <property type="match status" value="1"/>
</dbReference>
<dbReference type="InterPro" id="IPR002078">
    <property type="entry name" value="Sigma_54_int"/>
</dbReference>
<evidence type="ECO:0000256" key="4">
    <source>
        <dbReference type="ARBA" id="ARBA00023125"/>
    </source>
</evidence>
<dbReference type="Gene3D" id="3.40.50.300">
    <property type="entry name" value="P-loop containing nucleotide triphosphate hydrolases"/>
    <property type="match status" value="1"/>
</dbReference>
<dbReference type="EMBL" id="AP021875">
    <property type="protein sequence ID" value="BBO78540.1"/>
    <property type="molecule type" value="Genomic_DNA"/>
</dbReference>
<keyword evidence="5" id="KW-0804">Transcription</keyword>
<dbReference type="Proteomes" id="UP000427769">
    <property type="component" value="Chromosome"/>
</dbReference>
<evidence type="ECO:0000259" key="9">
    <source>
        <dbReference type="PROSITE" id="PS50113"/>
    </source>
</evidence>
<keyword evidence="6" id="KW-0175">Coiled coil</keyword>
<keyword evidence="11" id="KW-1185">Reference proteome</keyword>
<feature type="domain" description="PAC" evidence="9">
    <location>
        <begin position="233"/>
        <end position="285"/>
    </location>
</feature>
<dbReference type="SMART" id="SM00091">
    <property type="entry name" value="PAS"/>
    <property type="match status" value="2"/>
</dbReference>
<reference evidence="10 11" key="1">
    <citation type="submission" date="2019-11" db="EMBL/GenBank/DDBJ databases">
        <title>Comparative genomics of hydrocarbon-degrading Desulfosarcina strains.</title>
        <authorList>
            <person name="Watanabe M."/>
            <person name="Kojima H."/>
            <person name="Fukui M."/>
        </authorList>
    </citation>
    <scope>NUCLEOTIDE SEQUENCE [LARGE SCALE GENOMIC DNA]</scope>
    <source>
        <strain evidence="10 11">PP31</strain>
    </source>
</reference>
<dbReference type="InterPro" id="IPR025943">
    <property type="entry name" value="Sigma_54_int_dom_ATP-bd_2"/>
</dbReference>
<evidence type="ECO:0000256" key="6">
    <source>
        <dbReference type="SAM" id="Coils"/>
    </source>
</evidence>
<dbReference type="Pfam" id="PF00989">
    <property type="entry name" value="PAS"/>
    <property type="match status" value="2"/>
</dbReference>
<dbReference type="SMART" id="SM00086">
    <property type="entry name" value="PAC"/>
    <property type="match status" value="2"/>
</dbReference>
<dbReference type="GO" id="GO:0043565">
    <property type="term" value="F:sequence-specific DNA binding"/>
    <property type="evidence" value="ECO:0007669"/>
    <property type="project" value="InterPro"/>
</dbReference>
<evidence type="ECO:0000259" key="7">
    <source>
        <dbReference type="PROSITE" id="PS50045"/>
    </source>
</evidence>
<feature type="domain" description="Sigma-54 factor interaction" evidence="7">
    <location>
        <begin position="310"/>
        <end position="537"/>
    </location>
</feature>
<dbReference type="Pfam" id="PF00158">
    <property type="entry name" value="Sigma54_activat"/>
    <property type="match status" value="1"/>
</dbReference>
<dbReference type="Pfam" id="PF25601">
    <property type="entry name" value="AAA_lid_14"/>
    <property type="match status" value="1"/>
</dbReference>
<gene>
    <name evidence="10" type="ORF">DSCW_59570</name>
</gene>
<dbReference type="CDD" id="cd00009">
    <property type="entry name" value="AAA"/>
    <property type="match status" value="1"/>
</dbReference>
<keyword evidence="4" id="KW-0238">DNA-binding</keyword>
<proteinExistence type="predicted"/>
<dbReference type="SUPFAM" id="SSF55785">
    <property type="entry name" value="PYP-like sensor domain (PAS domain)"/>
    <property type="match status" value="2"/>
</dbReference>
<evidence type="ECO:0000256" key="2">
    <source>
        <dbReference type="ARBA" id="ARBA00022840"/>
    </source>
</evidence>
<evidence type="ECO:0000313" key="10">
    <source>
        <dbReference type="EMBL" id="BBO78540.1"/>
    </source>
</evidence>
<dbReference type="PROSITE" id="PS50112">
    <property type="entry name" value="PAS"/>
    <property type="match status" value="2"/>
</dbReference>
<dbReference type="AlphaFoldDB" id="A0A5K7ZCJ6"/>
<dbReference type="InterPro" id="IPR025944">
    <property type="entry name" value="Sigma_54_int_dom_CS"/>
</dbReference>
<dbReference type="FunFam" id="3.40.50.300:FF:000006">
    <property type="entry name" value="DNA-binding transcriptional regulator NtrC"/>
    <property type="match status" value="1"/>
</dbReference>
<evidence type="ECO:0000259" key="8">
    <source>
        <dbReference type="PROSITE" id="PS50112"/>
    </source>
</evidence>
<dbReference type="InterPro" id="IPR003593">
    <property type="entry name" value="AAA+_ATPase"/>
</dbReference>
<keyword evidence="3" id="KW-0805">Transcription regulation</keyword>
<sequence>MPSKSTIEQLKKRIRQLEKEVAESRKAIGDIQKEQLFSEKVLDSLPGIFYLYDQHGKLIRWNKNHETLTGFSAEELPRREMFDWFSAEDRKRVAEEVDRIYAEGMRSGIETGLIVKSGAVVPYYLTGVRMTVEDRIYILGVGIDLTEQKLIEEALRTSEEKYRAIFENAVEGIYQTTTDGLLVNANPAMARMLGYTSVDELMTSVKDVGHDLYVTVTARRRFLDILERNEPVSGYEVEFRRRDGRHIWVSLNARPITETDGRLRLIEGIVHDITERRRQADALREREAYLRKENLRLRSNIRDRYRFGDIIGKSLAMQEVYEWILKAAATDANAIIYGESGTGKELVARAIHRLSDRKEGRFIPVNCGAIPENLLESEFFGYLKGAFTGAAADKEGYLDLADGGTLFLDELGEIGPNLQVKLLRVLEGGGYSAVGGRDVKKPDVRIIAATNRDLRAQVNRGLMREDFFYRIHILPIHLPPLRERREDIPLLIEHFAQSSGDAAEAPPLTGEMLEAMMRHDWPGNVRELQNVLQRYRSLNDFDLIKEPSCLPPLGHGGADHAGEVPEAGFQTAMVNFERQLLVAALEKHQWHRESAAQSLGLPMRTFYRKLKRHGLIRHKKCQ</sequence>
<dbReference type="Pfam" id="PF02954">
    <property type="entry name" value="HTH_8"/>
    <property type="match status" value="1"/>
</dbReference>
<dbReference type="PROSITE" id="PS50045">
    <property type="entry name" value="SIGMA54_INTERACT_4"/>
    <property type="match status" value="1"/>
</dbReference>
<evidence type="ECO:0000256" key="5">
    <source>
        <dbReference type="ARBA" id="ARBA00023163"/>
    </source>
</evidence>
<name>A0A5K7ZCJ6_9BACT</name>
<keyword evidence="2" id="KW-0067">ATP-binding</keyword>
<dbReference type="InterPro" id="IPR000700">
    <property type="entry name" value="PAS-assoc_C"/>
</dbReference>
<dbReference type="InterPro" id="IPR035965">
    <property type="entry name" value="PAS-like_dom_sf"/>
</dbReference>
<feature type="domain" description="PAS" evidence="8">
    <location>
        <begin position="34"/>
        <end position="104"/>
    </location>
</feature>
<dbReference type="InterPro" id="IPR027417">
    <property type="entry name" value="P-loop_NTPase"/>
</dbReference>
<evidence type="ECO:0000256" key="1">
    <source>
        <dbReference type="ARBA" id="ARBA00022741"/>
    </source>
</evidence>
<accession>A0A5K7ZCJ6</accession>
<dbReference type="InterPro" id="IPR058031">
    <property type="entry name" value="AAA_lid_NorR"/>
</dbReference>
<dbReference type="InterPro" id="IPR001610">
    <property type="entry name" value="PAC"/>
</dbReference>
<dbReference type="CDD" id="cd00130">
    <property type="entry name" value="PAS"/>
    <property type="match status" value="2"/>
</dbReference>
<dbReference type="Gene3D" id="1.10.8.60">
    <property type="match status" value="1"/>
</dbReference>
<dbReference type="InterPro" id="IPR002197">
    <property type="entry name" value="HTH_Fis"/>
</dbReference>
<dbReference type="Gene3D" id="3.30.450.20">
    <property type="entry name" value="PAS domain"/>
    <property type="match status" value="2"/>
</dbReference>
<dbReference type="PANTHER" id="PTHR32071">
    <property type="entry name" value="TRANSCRIPTIONAL REGULATORY PROTEIN"/>
    <property type="match status" value="1"/>
</dbReference>
<dbReference type="SUPFAM" id="SSF46689">
    <property type="entry name" value="Homeodomain-like"/>
    <property type="match status" value="1"/>
</dbReference>